<dbReference type="OrthoDB" id="7999304at2"/>
<evidence type="ECO:0000313" key="1">
    <source>
        <dbReference type="EMBL" id="KMO38195.1"/>
    </source>
</evidence>
<comment type="caution">
    <text evidence="1">The sequence shown here is derived from an EMBL/GenBank/DDBJ whole genome shotgun (WGS) entry which is preliminary data.</text>
</comment>
<protein>
    <submittedName>
        <fullName evidence="1">Uncharacterized protein</fullName>
    </submittedName>
</protein>
<name>A0A0J6SSG5_9HYPH</name>
<dbReference type="AlphaFoldDB" id="A0A0J6SSG5"/>
<gene>
    <name evidence="1" type="ORF">VP06_06615</name>
</gene>
<dbReference type="Proteomes" id="UP000035929">
    <property type="component" value="Unassembled WGS sequence"/>
</dbReference>
<evidence type="ECO:0000313" key="2">
    <source>
        <dbReference type="Proteomes" id="UP000035929"/>
    </source>
</evidence>
<dbReference type="EMBL" id="LABX01000048">
    <property type="protein sequence ID" value="KMO38195.1"/>
    <property type="molecule type" value="Genomic_DNA"/>
</dbReference>
<sequence length="64" mass="7141">MPHSIAERRRRVEAQLQDYERALAEIRSSAGLGANSRALQLQHARLISQARSELASLDVEEATL</sequence>
<organism evidence="1 2">
    <name type="scientific">Methylobacterium aquaticum</name>
    <dbReference type="NCBI Taxonomy" id="270351"/>
    <lineage>
        <taxon>Bacteria</taxon>
        <taxon>Pseudomonadati</taxon>
        <taxon>Pseudomonadota</taxon>
        <taxon>Alphaproteobacteria</taxon>
        <taxon>Hyphomicrobiales</taxon>
        <taxon>Methylobacteriaceae</taxon>
        <taxon>Methylobacterium</taxon>
    </lineage>
</organism>
<dbReference type="PATRIC" id="fig|270351.6.peg.5915"/>
<proteinExistence type="predicted"/>
<accession>A0A0J6SSG5</accession>
<dbReference type="RefSeq" id="WP_048463035.1">
    <property type="nucleotide sequence ID" value="NZ_JBNTQU010000039.1"/>
</dbReference>
<reference evidence="1 2" key="1">
    <citation type="submission" date="2015-03" db="EMBL/GenBank/DDBJ databases">
        <title>Genome sequencing of Methylobacterium aquaticum DSM16371 type strain.</title>
        <authorList>
            <person name="Chaudhry V."/>
            <person name="Patil P.B."/>
        </authorList>
    </citation>
    <scope>NUCLEOTIDE SEQUENCE [LARGE SCALE GENOMIC DNA]</scope>
    <source>
        <strain evidence="1 2">DSM 16371</strain>
    </source>
</reference>